<dbReference type="InterPro" id="IPR037402">
    <property type="entry name" value="YidZ_PBP2"/>
</dbReference>
<sequence length="317" mass="35497">MNNTNTFINTVNDVKLHQLDLNLLLALDALVSLRSVTRAAEKLFVSQPAMSHSLNRLRAFFNDPLLVRSPHGMQPTQKALYLQQGVHQALSLLQSHFSQPEAFDPATSTRRFTLCTTDYVECVLIPPLVKKLAVEAPNVHIDITILREEMPELALADGEIDFLLGFDEYMKIPGYLCRETWLNEPLTGILRAGHPFQSDRLTLADLIALPHVFHAPLGNLGSPMDDFLAARGLQRKISVHSQSYMAAAAIVSHTDHLFILPKKVAAMMAGYWPLKMVALPEELPGYHLNCIWHPVQDSNPALLWLRGLMRSLIETTD</sequence>
<proteinExistence type="inferred from homology"/>
<keyword evidence="4" id="KW-0804">Transcription</keyword>
<organism evidence="6 7">
    <name type="scientific">Aquitalea magnusonii</name>
    <dbReference type="NCBI Taxonomy" id="332411"/>
    <lineage>
        <taxon>Bacteria</taxon>
        <taxon>Pseudomonadati</taxon>
        <taxon>Pseudomonadota</taxon>
        <taxon>Betaproteobacteria</taxon>
        <taxon>Neisseriales</taxon>
        <taxon>Chromobacteriaceae</taxon>
        <taxon>Aquitalea</taxon>
    </lineage>
</organism>
<comment type="caution">
    <text evidence="6">The sequence shown here is derived from an EMBL/GenBank/DDBJ whole genome shotgun (WGS) entry which is preliminary data.</text>
</comment>
<dbReference type="PROSITE" id="PS50931">
    <property type="entry name" value="HTH_LYSR"/>
    <property type="match status" value="1"/>
</dbReference>
<dbReference type="Gene3D" id="3.40.190.10">
    <property type="entry name" value="Periplasmic binding protein-like II"/>
    <property type="match status" value="2"/>
</dbReference>
<dbReference type="InterPro" id="IPR050389">
    <property type="entry name" value="LysR-type_TF"/>
</dbReference>
<evidence type="ECO:0000259" key="5">
    <source>
        <dbReference type="PROSITE" id="PS50931"/>
    </source>
</evidence>
<dbReference type="Gene3D" id="1.10.10.10">
    <property type="entry name" value="Winged helix-like DNA-binding domain superfamily/Winged helix DNA-binding domain"/>
    <property type="match status" value="1"/>
</dbReference>
<dbReference type="InterPro" id="IPR036388">
    <property type="entry name" value="WH-like_DNA-bd_sf"/>
</dbReference>
<dbReference type="PANTHER" id="PTHR30118:SF15">
    <property type="entry name" value="TRANSCRIPTIONAL REGULATORY PROTEIN"/>
    <property type="match status" value="1"/>
</dbReference>
<dbReference type="Pfam" id="PF00126">
    <property type="entry name" value="HTH_1"/>
    <property type="match status" value="1"/>
</dbReference>
<evidence type="ECO:0000256" key="3">
    <source>
        <dbReference type="ARBA" id="ARBA00023125"/>
    </source>
</evidence>
<dbReference type="SUPFAM" id="SSF53850">
    <property type="entry name" value="Periplasmic binding protein-like II"/>
    <property type="match status" value="1"/>
</dbReference>
<reference evidence="6 7" key="1">
    <citation type="submission" date="2018-05" db="EMBL/GenBank/DDBJ databases">
        <title>Genomic Encyclopedia of Type Strains, Phase IV (KMG-IV): sequencing the most valuable type-strain genomes for metagenomic binning, comparative biology and taxonomic classification.</title>
        <authorList>
            <person name="Goeker M."/>
        </authorList>
    </citation>
    <scope>NUCLEOTIDE SEQUENCE [LARGE SCALE GENOMIC DNA]</scope>
    <source>
        <strain evidence="6 7">DSM 25134</strain>
    </source>
</reference>
<dbReference type="Proteomes" id="UP000248395">
    <property type="component" value="Unassembled WGS sequence"/>
</dbReference>
<dbReference type="AlphaFoldDB" id="A0A318IU25"/>
<dbReference type="GO" id="GO:0003700">
    <property type="term" value="F:DNA-binding transcription factor activity"/>
    <property type="evidence" value="ECO:0007669"/>
    <property type="project" value="InterPro"/>
</dbReference>
<dbReference type="PANTHER" id="PTHR30118">
    <property type="entry name" value="HTH-TYPE TRANSCRIPTIONAL REGULATOR LEUO-RELATED"/>
    <property type="match status" value="1"/>
</dbReference>
<evidence type="ECO:0000256" key="4">
    <source>
        <dbReference type="ARBA" id="ARBA00023163"/>
    </source>
</evidence>
<dbReference type="InterPro" id="IPR036390">
    <property type="entry name" value="WH_DNA-bd_sf"/>
</dbReference>
<dbReference type="InterPro" id="IPR005119">
    <property type="entry name" value="LysR_subst-bd"/>
</dbReference>
<accession>A0A318IU25</accession>
<protein>
    <submittedName>
        <fullName evidence="6">LysR family transcriptional regulator</fullName>
    </submittedName>
</protein>
<keyword evidence="7" id="KW-1185">Reference proteome</keyword>
<dbReference type="SUPFAM" id="SSF46785">
    <property type="entry name" value="Winged helix' DNA-binding domain"/>
    <property type="match status" value="1"/>
</dbReference>
<evidence type="ECO:0000256" key="1">
    <source>
        <dbReference type="ARBA" id="ARBA00009437"/>
    </source>
</evidence>
<evidence type="ECO:0000313" key="6">
    <source>
        <dbReference type="EMBL" id="PXX38865.1"/>
    </source>
</evidence>
<feature type="domain" description="HTH lysR-type" evidence="5">
    <location>
        <begin position="19"/>
        <end position="76"/>
    </location>
</feature>
<comment type="similarity">
    <text evidence="1">Belongs to the LysR transcriptional regulatory family.</text>
</comment>
<dbReference type="PRINTS" id="PR00039">
    <property type="entry name" value="HTHLYSR"/>
</dbReference>
<evidence type="ECO:0000313" key="7">
    <source>
        <dbReference type="Proteomes" id="UP000248395"/>
    </source>
</evidence>
<dbReference type="Pfam" id="PF03466">
    <property type="entry name" value="LysR_substrate"/>
    <property type="match status" value="1"/>
</dbReference>
<dbReference type="InterPro" id="IPR000847">
    <property type="entry name" value="LysR_HTH_N"/>
</dbReference>
<keyword evidence="3" id="KW-0238">DNA-binding</keyword>
<gene>
    <name evidence="6" type="ORF">DFR38_13113</name>
</gene>
<evidence type="ECO:0000256" key="2">
    <source>
        <dbReference type="ARBA" id="ARBA00023015"/>
    </source>
</evidence>
<dbReference type="CDD" id="cd08417">
    <property type="entry name" value="PBP2_Nitroaromatics_like"/>
    <property type="match status" value="1"/>
</dbReference>
<keyword evidence="2" id="KW-0805">Transcription regulation</keyword>
<dbReference type="EMBL" id="QJKC01000031">
    <property type="protein sequence ID" value="PXX38865.1"/>
    <property type="molecule type" value="Genomic_DNA"/>
</dbReference>
<dbReference type="GO" id="GO:0003677">
    <property type="term" value="F:DNA binding"/>
    <property type="evidence" value="ECO:0007669"/>
    <property type="project" value="UniProtKB-KW"/>
</dbReference>
<name>A0A318IU25_9NEIS</name>